<accession>A0A4R7ZRX2</accession>
<organism evidence="1 2">
    <name type="scientific">Kribbella kalugense</name>
    <dbReference type="NCBI Taxonomy" id="2512221"/>
    <lineage>
        <taxon>Bacteria</taxon>
        <taxon>Bacillati</taxon>
        <taxon>Actinomycetota</taxon>
        <taxon>Actinomycetes</taxon>
        <taxon>Propionibacteriales</taxon>
        <taxon>Kribbellaceae</taxon>
        <taxon>Kribbella</taxon>
    </lineage>
</organism>
<evidence type="ECO:0000313" key="2">
    <source>
        <dbReference type="Proteomes" id="UP000295447"/>
    </source>
</evidence>
<reference evidence="1 2" key="1">
    <citation type="submission" date="2019-03" db="EMBL/GenBank/DDBJ databases">
        <title>Genomic Encyclopedia of Type Strains, Phase III (KMG-III): the genomes of soil and plant-associated and newly described type strains.</title>
        <authorList>
            <person name="Whitman W."/>
        </authorList>
    </citation>
    <scope>NUCLEOTIDE SEQUENCE [LARGE SCALE GENOMIC DNA]</scope>
    <source>
        <strain evidence="1 2">VKM Ac-2570</strain>
    </source>
</reference>
<dbReference type="AlphaFoldDB" id="A0A4R7ZRX2"/>
<evidence type="ECO:0000313" key="1">
    <source>
        <dbReference type="EMBL" id="TDW19418.1"/>
    </source>
</evidence>
<dbReference type="EMBL" id="SODF01000002">
    <property type="protein sequence ID" value="TDW19418.1"/>
    <property type="molecule type" value="Genomic_DNA"/>
</dbReference>
<gene>
    <name evidence="1" type="ORF">EV650_6025</name>
</gene>
<dbReference type="OrthoDB" id="3829831at2"/>
<name>A0A4R7ZRX2_9ACTN</name>
<dbReference type="Proteomes" id="UP000295447">
    <property type="component" value="Unassembled WGS sequence"/>
</dbReference>
<protein>
    <submittedName>
        <fullName evidence="1">Uncharacterized protein</fullName>
    </submittedName>
</protein>
<comment type="caution">
    <text evidence="1">The sequence shown here is derived from an EMBL/GenBank/DDBJ whole genome shotgun (WGS) entry which is preliminary data.</text>
</comment>
<keyword evidence="2" id="KW-1185">Reference proteome</keyword>
<dbReference type="RefSeq" id="WP_134122287.1">
    <property type="nucleotide sequence ID" value="NZ_SODF01000002.1"/>
</dbReference>
<proteinExistence type="predicted"/>
<sequence length="66" mass="6634">MITNNTAKMPISDVVALPCAPIQGASPRPHVATVVLMASGFAQIKGGAVGDVKYGGSGSRAWSPPV</sequence>